<proteinExistence type="inferred from homology"/>
<dbReference type="InterPro" id="IPR013249">
    <property type="entry name" value="RNA_pol_sigma70_r4_t2"/>
</dbReference>
<dbReference type="NCBIfam" id="TIGR02937">
    <property type="entry name" value="sigma70-ECF"/>
    <property type="match status" value="1"/>
</dbReference>
<dbReference type="InterPro" id="IPR013324">
    <property type="entry name" value="RNA_pol_sigma_r3/r4-like"/>
</dbReference>
<dbReference type="InterPro" id="IPR007627">
    <property type="entry name" value="RNA_pol_sigma70_r2"/>
</dbReference>
<dbReference type="CDD" id="cd06171">
    <property type="entry name" value="Sigma70_r4"/>
    <property type="match status" value="1"/>
</dbReference>
<dbReference type="PANTHER" id="PTHR43133:SF25">
    <property type="entry name" value="RNA POLYMERASE SIGMA FACTOR RFAY-RELATED"/>
    <property type="match status" value="1"/>
</dbReference>
<evidence type="ECO:0000256" key="4">
    <source>
        <dbReference type="ARBA" id="ARBA00023163"/>
    </source>
</evidence>
<dbReference type="InterPro" id="IPR014284">
    <property type="entry name" value="RNA_pol_sigma-70_dom"/>
</dbReference>
<evidence type="ECO:0000259" key="6">
    <source>
        <dbReference type="Pfam" id="PF08281"/>
    </source>
</evidence>
<dbReference type="Pfam" id="PF08281">
    <property type="entry name" value="Sigma70_r4_2"/>
    <property type="match status" value="1"/>
</dbReference>
<dbReference type="GO" id="GO:0006352">
    <property type="term" value="P:DNA-templated transcription initiation"/>
    <property type="evidence" value="ECO:0007669"/>
    <property type="project" value="InterPro"/>
</dbReference>
<dbReference type="Proteomes" id="UP000198519">
    <property type="component" value="Unassembled WGS sequence"/>
</dbReference>
<evidence type="ECO:0000256" key="1">
    <source>
        <dbReference type="ARBA" id="ARBA00010641"/>
    </source>
</evidence>
<keyword evidence="3" id="KW-0731">Sigma factor</keyword>
<dbReference type="Pfam" id="PF04542">
    <property type="entry name" value="Sigma70_r2"/>
    <property type="match status" value="1"/>
</dbReference>
<feature type="domain" description="RNA polymerase sigma factor 70 region 4 type 2" evidence="6">
    <location>
        <begin position="124"/>
        <end position="176"/>
    </location>
</feature>
<accession>A0A1I4MB84</accession>
<evidence type="ECO:0000259" key="5">
    <source>
        <dbReference type="Pfam" id="PF04542"/>
    </source>
</evidence>
<dbReference type="Gene3D" id="1.10.1740.10">
    <property type="match status" value="1"/>
</dbReference>
<evidence type="ECO:0000313" key="8">
    <source>
        <dbReference type="Proteomes" id="UP000198519"/>
    </source>
</evidence>
<dbReference type="SUPFAM" id="SSF88946">
    <property type="entry name" value="Sigma2 domain of RNA polymerase sigma factors"/>
    <property type="match status" value="1"/>
</dbReference>
<keyword evidence="4" id="KW-0804">Transcription</keyword>
<evidence type="ECO:0000256" key="2">
    <source>
        <dbReference type="ARBA" id="ARBA00023015"/>
    </source>
</evidence>
<organism evidence="7 8">
    <name type="scientific">Marinobacter zhejiangensis</name>
    <dbReference type="NCBI Taxonomy" id="488535"/>
    <lineage>
        <taxon>Bacteria</taxon>
        <taxon>Pseudomonadati</taxon>
        <taxon>Pseudomonadota</taxon>
        <taxon>Gammaproteobacteria</taxon>
        <taxon>Pseudomonadales</taxon>
        <taxon>Marinobacteraceae</taxon>
        <taxon>Marinobacter</taxon>
    </lineage>
</organism>
<evidence type="ECO:0000256" key="3">
    <source>
        <dbReference type="ARBA" id="ARBA00023082"/>
    </source>
</evidence>
<reference evidence="8" key="1">
    <citation type="submission" date="2016-10" db="EMBL/GenBank/DDBJ databases">
        <authorList>
            <person name="Varghese N."/>
            <person name="Submissions S."/>
        </authorList>
    </citation>
    <scope>NUCLEOTIDE SEQUENCE [LARGE SCALE GENOMIC DNA]</scope>
    <source>
        <strain evidence="8">CGMCC 1.7061</strain>
    </source>
</reference>
<name>A0A1I4MB84_9GAMM</name>
<dbReference type="InterPro" id="IPR013325">
    <property type="entry name" value="RNA_pol_sigma_r2"/>
</dbReference>
<keyword evidence="2" id="KW-0805">Transcription regulation</keyword>
<dbReference type="InterPro" id="IPR039425">
    <property type="entry name" value="RNA_pol_sigma-70-like"/>
</dbReference>
<gene>
    <name evidence="7" type="ORF">SAMN04487963_0954</name>
</gene>
<keyword evidence="8" id="KW-1185">Reference proteome</keyword>
<sequence>MTLLPFRMSKARRFELKVQPHMQGMYAFAYRLTGQRDDAEDLVQDVMVKLFPRLEEVEAVEQLRPWLNRVLYRQFIDATRKKGRQNEVSVSTLTDVADQAGFLDSFDSDSADAFDHISQEQLGQSLTRVLGKLSPDQRTLLLLHDADGWRQDDIAQVLDVPVGTIKSRLHRCRARLRELLQKEVEPFGRRERVSD</sequence>
<comment type="similarity">
    <text evidence="1">Belongs to the sigma-70 factor family. ECF subfamily.</text>
</comment>
<dbReference type="InterPro" id="IPR036388">
    <property type="entry name" value="WH-like_DNA-bd_sf"/>
</dbReference>
<evidence type="ECO:0000313" key="7">
    <source>
        <dbReference type="EMBL" id="SFM00197.1"/>
    </source>
</evidence>
<dbReference type="AlphaFoldDB" id="A0A1I4MB84"/>
<dbReference type="PANTHER" id="PTHR43133">
    <property type="entry name" value="RNA POLYMERASE ECF-TYPE SIGMA FACTO"/>
    <property type="match status" value="1"/>
</dbReference>
<dbReference type="RefSeq" id="WP_245749870.1">
    <property type="nucleotide sequence ID" value="NZ_FOUE01000001.1"/>
</dbReference>
<dbReference type="STRING" id="488535.SAMN04487963_0954"/>
<dbReference type="GO" id="GO:0003677">
    <property type="term" value="F:DNA binding"/>
    <property type="evidence" value="ECO:0007669"/>
    <property type="project" value="InterPro"/>
</dbReference>
<dbReference type="SUPFAM" id="SSF88659">
    <property type="entry name" value="Sigma3 and sigma4 domains of RNA polymerase sigma factors"/>
    <property type="match status" value="1"/>
</dbReference>
<protein>
    <submittedName>
        <fullName evidence="7">RNA polymerase sigma-70 factor, ECF subfamily</fullName>
    </submittedName>
</protein>
<dbReference type="EMBL" id="FOUE01000001">
    <property type="protein sequence ID" value="SFM00197.1"/>
    <property type="molecule type" value="Genomic_DNA"/>
</dbReference>
<dbReference type="Gene3D" id="1.10.10.10">
    <property type="entry name" value="Winged helix-like DNA-binding domain superfamily/Winged helix DNA-binding domain"/>
    <property type="match status" value="1"/>
</dbReference>
<feature type="domain" description="RNA polymerase sigma-70 region 2" evidence="5">
    <location>
        <begin position="19"/>
        <end position="84"/>
    </location>
</feature>
<dbReference type="GO" id="GO:0016987">
    <property type="term" value="F:sigma factor activity"/>
    <property type="evidence" value="ECO:0007669"/>
    <property type="project" value="UniProtKB-KW"/>
</dbReference>